<proteinExistence type="predicted"/>
<dbReference type="Proteomes" id="UP001597218">
    <property type="component" value="Unassembled WGS sequence"/>
</dbReference>
<comment type="caution">
    <text evidence="1">The sequence shown here is derived from an EMBL/GenBank/DDBJ whole genome shotgun (WGS) entry which is preliminary data.</text>
</comment>
<sequence length="858" mass="100146">MDENEQIPNIMDGDLKALEIWIHLHSEKIVRFAYQYGLPIEIALEVATQTFEEFKNETGSINDGKQFLPELYKIIIRKVGTLQPTSTAQENLFSFEEDAELHQDIGKLDANIRIPIILSKFHDFNFEEIAIVLNTTEKEVSTWIDQAEQSLQLNHFDKRLELLNKSYNRLPIQFKEERITESKTVSKIEAKTSKSIRWAVALSTLLAGILITSFFTMNKAETIKTSDSEYAVEYTKLRDAYKEALMLTNERFDKLAFIQSADKQMQVFLESEKNDLLEVGESDYEYILNELKIPSQMLKDFPTSYSLMSDEDKSIEFLSSYRKKSKDIISIYSEVLWDYRLDVESFETVGYGNKAEQMIKFSDELPEELKSVVATMHDHSITLREDKATGKIEPHLFLTAMYQDIIYSLHDNVHGYALFIVNEPYLFEEIMKLSYAESFYHLLTMQDTLEKVKQDDYLYPDMYEEYVELFYKFVKGSKDLNVFDGRGIVKNEFKQTWQRYSEMYGAHPTNYLFTPIVEEMEATGWKASKSWDEFDRSKIEEALKLSKSDELEEIMYGKPPHIDDDFVVLTNESFAKEVKQLYDTFKSSYDILVFKGKSPIYTVGVYDYANELNDPETMYHLIYDDNMDYMGTGGVQSQKDFVSKWKKGFSLFKDAQKSIFYSGSMNRIGYDFLADVEIISEKMHKNISVYLDKEQNWYLHSPWVEELPSYQLEEDIEINENFKNEAELFYGAVSMDHYPLMMEGSRAIDIIGIYLYAGEIGDYQAQYGLFVQDEHADTIELEVYIEQMSSFEPKNMENHYSKISFTGLEQDENGQWPGVATLTSNLEENPEAEPEITIPMRWTEEGWRIVYTSNLFTE</sequence>
<keyword evidence="2" id="KW-1185">Reference proteome</keyword>
<protein>
    <submittedName>
        <fullName evidence="1">RNA polymerase sigma factor</fullName>
    </submittedName>
</protein>
<evidence type="ECO:0000313" key="1">
    <source>
        <dbReference type="EMBL" id="MFD1927572.1"/>
    </source>
</evidence>
<dbReference type="InterPro" id="IPR013324">
    <property type="entry name" value="RNA_pol_sigma_r3/r4-like"/>
</dbReference>
<gene>
    <name evidence="1" type="ORF">ACFSFY_05765</name>
</gene>
<dbReference type="SUPFAM" id="SSF88659">
    <property type="entry name" value="Sigma3 and sigma4 domains of RNA polymerase sigma factors"/>
    <property type="match status" value="1"/>
</dbReference>
<evidence type="ECO:0000313" key="2">
    <source>
        <dbReference type="Proteomes" id="UP001597218"/>
    </source>
</evidence>
<dbReference type="RefSeq" id="WP_381536227.1">
    <property type="nucleotide sequence ID" value="NZ_JBHUGI010000010.1"/>
</dbReference>
<name>A0ABW4SDK4_9BACL</name>
<organism evidence="1 2">
    <name type="scientific">Sporosarcina siberiensis</name>
    <dbReference type="NCBI Taxonomy" id="1365606"/>
    <lineage>
        <taxon>Bacteria</taxon>
        <taxon>Bacillati</taxon>
        <taxon>Bacillota</taxon>
        <taxon>Bacilli</taxon>
        <taxon>Bacillales</taxon>
        <taxon>Caryophanaceae</taxon>
        <taxon>Sporosarcina</taxon>
    </lineage>
</organism>
<accession>A0ABW4SDK4</accession>
<dbReference type="EMBL" id="JBHUGI010000010">
    <property type="protein sequence ID" value="MFD1927572.1"/>
    <property type="molecule type" value="Genomic_DNA"/>
</dbReference>
<reference evidence="2" key="1">
    <citation type="journal article" date="2019" name="Int. J. Syst. Evol. Microbiol.">
        <title>The Global Catalogue of Microorganisms (GCM) 10K type strain sequencing project: providing services to taxonomists for standard genome sequencing and annotation.</title>
        <authorList>
            <consortium name="The Broad Institute Genomics Platform"/>
            <consortium name="The Broad Institute Genome Sequencing Center for Infectious Disease"/>
            <person name="Wu L."/>
            <person name="Ma J."/>
        </authorList>
    </citation>
    <scope>NUCLEOTIDE SEQUENCE [LARGE SCALE GENOMIC DNA]</scope>
    <source>
        <strain evidence="2">CGMCC 4.7177</strain>
    </source>
</reference>